<evidence type="ECO:0000313" key="4">
    <source>
        <dbReference type="Proteomes" id="UP000017559"/>
    </source>
</evidence>
<dbReference type="EMBL" id="AWSO01001940">
    <property type="protein sequence ID" value="ESK82405.1"/>
    <property type="molecule type" value="Genomic_DNA"/>
</dbReference>
<organism evidence="3 4">
    <name type="scientific">Moniliophthora roreri (strain MCA 2997)</name>
    <name type="common">Cocoa frosty pod rot fungus</name>
    <name type="synonym">Crinipellis roreri</name>
    <dbReference type="NCBI Taxonomy" id="1381753"/>
    <lineage>
        <taxon>Eukaryota</taxon>
        <taxon>Fungi</taxon>
        <taxon>Dikarya</taxon>
        <taxon>Basidiomycota</taxon>
        <taxon>Agaricomycotina</taxon>
        <taxon>Agaricomycetes</taxon>
        <taxon>Agaricomycetidae</taxon>
        <taxon>Agaricales</taxon>
        <taxon>Marasmiineae</taxon>
        <taxon>Marasmiaceae</taxon>
        <taxon>Moniliophthora</taxon>
    </lineage>
</organism>
<dbReference type="OrthoDB" id="10683020at2759"/>
<accession>V2WQA0</accession>
<dbReference type="Pfam" id="PF24626">
    <property type="entry name" value="SH3_Tf2-1"/>
    <property type="match status" value="1"/>
</dbReference>
<evidence type="ECO:0000256" key="1">
    <source>
        <dbReference type="SAM" id="MobiDB-lite"/>
    </source>
</evidence>
<dbReference type="KEGG" id="mrr:Moror_12167"/>
<feature type="region of interest" description="Disordered" evidence="1">
    <location>
        <begin position="289"/>
        <end position="339"/>
    </location>
</feature>
<feature type="domain" description="Tf2-1-like SH3-like" evidence="2">
    <location>
        <begin position="15"/>
        <end position="75"/>
    </location>
</feature>
<dbReference type="HOGENOM" id="CLU_036636_1_0_1"/>
<sequence length="550" mass="61154">MIRREKQKLDTFEEGQKVWLEAKNLAIGYPSKKLAPKREGLFKILKALGPVTYKLDLPHQWKIHPVFHTALLSPFKQTEAHRPSFTEPPPDLIEGFEEYEVEAVVEHRPKKQPREFLVSYTSYDLSHNRWIQMEGMVNCLDLLKRVIMSNASSSASSSSAASSQPARIPSPVPTVLEEGRYRENITYVNGLKPNPYQLLHLFNTEQYDDQIRNATDQHNRLEPCVKSLFFLRSQQKLFERIVESCSLEIANQVMYACNYQLGLEGPITIPEQCQSTLILSPSVSLIDSDDKPTGTDTLVPTSTTPGALSLGSPPNPETTDPSPPPLPIPPPSSQTPSFILTPLPIPTSNLRSNQPTPVFYPDLNLRPPLTPELFRHLKPRFHRKAEYIPAVGGEVTLEESEDVAKDDKLENRIPENIGDPPMPSLRSPTPAPTPMMQLVDRVSALCADWSAISPDIAHSTCVADASKLSLDIRLVTALTNEGLATLCAEGLIQAQTLCRMVAIMTMSETTTMSPTTISVENVEMLMTEYDQDAQLLFVGQDPKKGEIALG</sequence>
<dbReference type="Gene3D" id="2.40.50.40">
    <property type="match status" value="1"/>
</dbReference>
<gene>
    <name evidence="3" type="ORF">Moror_12167</name>
</gene>
<protein>
    <recommendedName>
        <fullName evidence="2">Tf2-1-like SH3-like domain-containing protein</fullName>
    </recommendedName>
</protein>
<reference evidence="3 4" key="1">
    <citation type="journal article" date="2014" name="BMC Genomics">
        <title>Genome and secretome analysis of the hemibiotrophic fungal pathogen, Moniliophthora roreri, which causes frosty pod rot disease of cacao: mechanisms of the biotrophic and necrotrophic phases.</title>
        <authorList>
            <person name="Meinhardt L.W."/>
            <person name="Costa G.G.L."/>
            <person name="Thomazella D.P.T."/>
            <person name="Teixeira P.J.P.L."/>
            <person name="Carazzolle M.F."/>
            <person name="Schuster S.C."/>
            <person name="Carlson J.E."/>
            <person name="Guiltinan M.J."/>
            <person name="Mieczkowski P."/>
            <person name="Farmer A."/>
            <person name="Ramaraj T."/>
            <person name="Crozier J."/>
            <person name="Davis R.E."/>
            <person name="Shao J."/>
            <person name="Melnick R.L."/>
            <person name="Pereira G.A.G."/>
            <person name="Bailey B.A."/>
        </authorList>
    </citation>
    <scope>NUCLEOTIDE SEQUENCE [LARGE SCALE GENOMIC DNA]</scope>
    <source>
        <strain evidence="3 4">MCA 2997</strain>
    </source>
</reference>
<name>V2WQA0_MONRO</name>
<feature type="compositionally biased region" description="Polar residues" evidence="1">
    <location>
        <begin position="294"/>
        <end position="306"/>
    </location>
</feature>
<dbReference type="InterPro" id="IPR056924">
    <property type="entry name" value="SH3_Tf2-1"/>
</dbReference>
<dbReference type="Proteomes" id="UP000017559">
    <property type="component" value="Unassembled WGS sequence"/>
</dbReference>
<keyword evidence="4" id="KW-1185">Reference proteome</keyword>
<evidence type="ECO:0000259" key="2">
    <source>
        <dbReference type="Pfam" id="PF24626"/>
    </source>
</evidence>
<dbReference type="SUPFAM" id="SSF54160">
    <property type="entry name" value="Chromo domain-like"/>
    <property type="match status" value="1"/>
</dbReference>
<dbReference type="InterPro" id="IPR016197">
    <property type="entry name" value="Chromo-like_dom_sf"/>
</dbReference>
<feature type="compositionally biased region" description="Pro residues" evidence="1">
    <location>
        <begin position="313"/>
        <end position="333"/>
    </location>
</feature>
<proteinExistence type="predicted"/>
<comment type="caution">
    <text evidence="3">The sequence shown here is derived from an EMBL/GenBank/DDBJ whole genome shotgun (WGS) entry which is preliminary data.</text>
</comment>
<dbReference type="AlphaFoldDB" id="V2WQA0"/>
<evidence type="ECO:0000313" key="3">
    <source>
        <dbReference type="EMBL" id="ESK82405.1"/>
    </source>
</evidence>